<proteinExistence type="predicted"/>
<name>A0A6J7WG65_9CAUD</name>
<evidence type="ECO:0000313" key="2">
    <source>
        <dbReference type="EMBL" id="CAB5195122.1"/>
    </source>
</evidence>
<sequence>MRILVVPDTQCKPDVPQEHLDWAGKAICEYRPDVVVHLGDHWDFPSLSSHDKAGSKYFEGKRYLADVEAGNKGMEVLLKPLKELQDTQKKSKHKPYKPRMVFLKGNHENRLTRAVNNNPMLEGLLTYDDLDLKDWEVHEFLHPVFINNVGFSHYWPVGAMGRPAASPAAIISKLHMSCVAGHQQGKQIAYGKRADGKPICAIVAGSYYLHDEDYMDQLSNRHWRGLLVMNEVEDGHFDEMFLSIEYLERKYGNSQGN</sequence>
<accession>A0A6J7WG65</accession>
<feature type="domain" description="Calcineurin-like phosphoesterase" evidence="1">
    <location>
        <begin position="1"/>
        <end position="160"/>
    </location>
</feature>
<dbReference type="InterPro" id="IPR029052">
    <property type="entry name" value="Metallo-depent_PP-like"/>
</dbReference>
<dbReference type="Pfam" id="PF00149">
    <property type="entry name" value="Metallophos"/>
    <property type="match status" value="1"/>
</dbReference>
<gene>
    <name evidence="2" type="ORF">UFOVP176_61</name>
</gene>
<dbReference type="SUPFAM" id="SSF56300">
    <property type="entry name" value="Metallo-dependent phosphatases"/>
    <property type="match status" value="1"/>
</dbReference>
<dbReference type="EMBL" id="LR798224">
    <property type="protein sequence ID" value="CAB5195122.1"/>
    <property type="molecule type" value="Genomic_DNA"/>
</dbReference>
<protein>
    <submittedName>
        <fullName evidence="2">Calcineurin-like phosphoesterase domain, ApaH type</fullName>
    </submittedName>
</protein>
<dbReference type="GO" id="GO:0016787">
    <property type="term" value="F:hydrolase activity"/>
    <property type="evidence" value="ECO:0007669"/>
    <property type="project" value="InterPro"/>
</dbReference>
<organism evidence="2">
    <name type="scientific">uncultured Caudovirales phage</name>
    <dbReference type="NCBI Taxonomy" id="2100421"/>
    <lineage>
        <taxon>Viruses</taxon>
        <taxon>Duplodnaviria</taxon>
        <taxon>Heunggongvirae</taxon>
        <taxon>Uroviricota</taxon>
        <taxon>Caudoviricetes</taxon>
        <taxon>Peduoviridae</taxon>
        <taxon>Maltschvirus</taxon>
        <taxon>Maltschvirus maltsch</taxon>
    </lineage>
</organism>
<dbReference type="InterPro" id="IPR004843">
    <property type="entry name" value="Calcineurin-like_PHP"/>
</dbReference>
<reference evidence="2" key="1">
    <citation type="submission" date="2020-05" db="EMBL/GenBank/DDBJ databases">
        <authorList>
            <person name="Chiriac C."/>
            <person name="Salcher M."/>
            <person name="Ghai R."/>
            <person name="Kavagutti S V."/>
        </authorList>
    </citation>
    <scope>NUCLEOTIDE SEQUENCE</scope>
</reference>
<evidence type="ECO:0000259" key="1">
    <source>
        <dbReference type="Pfam" id="PF00149"/>
    </source>
</evidence>